<organism evidence="2 3">
    <name type="scientific">Marilutibacter penaei</name>
    <dbReference type="NCBI Taxonomy" id="2759900"/>
    <lineage>
        <taxon>Bacteria</taxon>
        <taxon>Pseudomonadati</taxon>
        <taxon>Pseudomonadota</taxon>
        <taxon>Gammaproteobacteria</taxon>
        <taxon>Lysobacterales</taxon>
        <taxon>Lysobacteraceae</taxon>
        <taxon>Marilutibacter</taxon>
    </lineage>
</organism>
<comment type="caution">
    <text evidence="2">The sequence shown here is derived from an EMBL/GenBank/DDBJ whole genome shotgun (WGS) entry which is preliminary data.</text>
</comment>
<evidence type="ECO:0000313" key="2">
    <source>
        <dbReference type="EMBL" id="MBB1088798.1"/>
    </source>
</evidence>
<keyword evidence="3" id="KW-1185">Reference proteome</keyword>
<protein>
    <submittedName>
        <fullName evidence="2">Uncharacterized protein</fullName>
    </submittedName>
</protein>
<reference evidence="2 3" key="1">
    <citation type="submission" date="2020-07" db="EMBL/GenBank/DDBJ databases">
        <authorList>
            <person name="Xu S."/>
            <person name="Li A."/>
        </authorList>
    </citation>
    <scope>NUCLEOTIDE SEQUENCE [LARGE SCALE GENOMIC DNA]</scope>
    <source>
        <strain evidence="2 3">SG-8</strain>
    </source>
</reference>
<accession>A0A7W3U4N1</accession>
<keyword evidence="1" id="KW-0472">Membrane</keyword>
<dbReference type="RefSeq" id="WP_182669567.1">
    <property type="nucleotide sequence ID" value="NZ_JACHTE010000006.1"/>
</dbReference>
<name>A0A7W3U4N1_9GAMM</name>
<gene>
    <name evidence="2" type="ORF">H4F99_09875</name>
</gene>
<evidence type="ECO:0000256" key="1">
    <source>
        <dbReference type="SAM" id="Phobius"/>
    </source>
</evidence>
<dbReference type="Proteomes" id="UP000552587">
    <property type="component" value="Unassembled WGS sequence"/>
</dbReference>
<keyword evidence="1" id="KW-1133">Transmembrane helix</keyword>
<feature type="transmembrane region" description="Helical" evidence="1">
    <location>
        <begin position="7"/>
        <end position="25"/>
    </location>
</feature>
<keyword evidence="1" id="KW-0812">Transmembrane</keyword>
<dbReference type="EMBL" id="JACHTE010000006">
    <property type="protein sequence ID" value="MBB1088798.1"/>
    <property type="molecule type" value="Genomic_DNA"/>
</dbReference>
<dbReference type="AlphaFoldDB" id="A0A7W3U4N1"/>
<sequence length="50" mass="5665">MKINEKIMYAIAASIVGVLVLGLYIGTRMAERDNSIQEREGALRQERMKP</sequence>
<proteinExistence type="predicted"/>
<evidence type="ECO:0000313" key="3">
    <source>
        <dbReference type="Proteomes" id="UP000552587"/>
    </source>
</evidence>